<sequence>MRLRACRHPFGSTSTADWLTRPSCHRAVIIFDHPALGGGQVARSIGDWFADHAHELPDGSPDDEVVERQAPWDLQSSGLSTTRSARRDGGLSAETAWTARSLAGGGRSAAAGTPAQYGAAASARSASSSVPKSVRKKILTAARINPRADVNSLAASLTRAGTPVSSSQVAAVLGRPLAAAGTRGRATDTSRVARKVASEIRRTAHANPQMGHKRLAALLRARGVDVDKAQVAEVLTRRWRLSSRNGRAAKGTKPAMVIKVNAGAQTSRTLHETPLCPSCGMRLSVLAMCRCS</sequence>
<feature type="region of interest" description="Disordered" evidence="1">
    <location>
        <begin position="71"/>
        <end position="92"/>
    </location>
</feature>
<dbReference type="EMBL" id="FMZF01000003">
    <property type="protein sequence ID" value="SDC77710.1"/>
    <property type="molecule type" value="Genomic_DNA"/>
</dbReference>
<protein>
    <submittedName>
        <fullName evidence="2">Uncharacterized protein</fullName>
    </submittedName>
</protein>
<dbReference type="Proteomes" id="UP000199416">
    <property type="component" value="Unassembled WGS sequence"/>
</dbReference>
<evidence type="ECO:0000313" key="2">
    <source>
        <dbReference type="EMBL" id="SDC77710.1"/>
    </source>
</evidence>
<gene>
    <name evidence="2" type="ORF">SAMN05660690_2505</name>
</gene>
<keyword evidence="3" id="KW-1185">Reference proteome</keyword>
<proteinExistence type="predicted"/>
<reference evidence="3" key="1">
    <citation type="submission" date="2016-10" db="EMBL/GenBank/DDBJ databases">
        <authorList>
            <person name="Varghese N."/>
            <person name="Submissions S."/>
        </authorList>
    </citation>
    <scope>NUCLEOTIDE SEQUENCE [LARGE SCALE GENOMIC DNA]</scope>
    <source>
        <strain evidence="3">DSM 45421</strain>
    </source>
</reference>
<feature type="compositionally biased region" description="Polar residues" evidence="1">
    <location>
        <begin position="74"/>
        <end position="83"/>
    </location>
</feature>
<evidence type="ECO:0000313" key="3">
    <source>
        <dbReference type="Proteomes" id="UP000199416"/>
    </source>
</evidence>
<organism evidence="2 3">
    <name type="scientific">Geodermatophilus telluris</name>
    <dbReference type="NCBI Taxonomy" id="1190417"/>
    <lineage>
        <taxon>Bacteria</taxon>
        <taxon>Bacillati</taxon>
        <taxon>Actinomycetota</taxon>
        <taxon>Actinomycetes</taxon>
        <taxon>Geodermatophilales</taxon>
        <taxon>Geodermatophilaceae</taxon>
        <taxon>Geodermatophilus</taxon>
    </lineage>
</organism>
<dbReference type="AlphaFoldDB" id="A0A1G6PBR9"/>
<dbReference type="STRING" id="1190417.SAMN05660690_2505"/>
<evidence type="ECO:0000256" key="1">
    <source>
        <dbReference type="SAM" id="MobiDB-lite"/>
    </source>
</evidence>
<name>A0A1G6PBR9_9ACTN</name>
<accession>A0A1G6PBR9</accession>